<dbReference type="SUPFAM" id="SSF53474">
    <property type="entry name" value="alpha/beta-Hydrolases"/>
    <property type="match status" value="2"/>
</dbReference>
<dbReference type="Proteomes" id="UP000196342">
    <property type="component" value="Unassembled WGS sequence"/>
</dbReference>
<dbReference type="InterPro" id="IPR001031">
    <property type="entry name" value="Thioesterase"/>
</dbReference>
<feature type="domain" description="Thioesterase TesA-like" evidence="3">
    <location>
        <begin position="179"/>
        <end position="431"/>
    </location>
</feature>
<protein>
    <recommendedName>
        <fullName evidence="3">Thioesterase TesA-like domain-containing protein</fullName>
    </recommendedName>
</protein>
<dbReference type="RefSeq" id="WP_087698418.1">
    <property type="nucleotide sequence ID" value="NZ_NHOO01000015.1"/>
</dbReference>
<evidence type="ECO:0000256" key="2">
    <source>
        <dbReference type="ARBA" id="ARBA00022801"/>
    </source>
</evidence>
<dbReference type="PANTHER" id="PTHR11487">
    <property type="entry name" value="THIOESTERASE"/>
    <property type="match status" value="1"/>
</dbReference>
<organism evidence="4 5">
    <name type="scientific">Chromobacterium violaceum</name>
    <dbReference type="NCBI Taxonomy" id="536"/>
    <lineage>
        <taxon>Bacteria</taxon>
        <taxon>Pseudomonadati</taxon>
        <taxon>Pseudomonadota</taxon>
        <taxon>Betaproteobacteria</taxon>
        <taxon>Neisseriales</taxon>
        <taxon>Chromobacteriaceae</taxon>
        <taxon>Chromobacterium</taxon>
    </lineage>
</organism>
<dbReference type="InterPro" id="IPR020802">
    <property type="entry name" value="TesA-like"/>
</dbReference>
<dbReference type="InterPro" id="IPR029058">
    <property type="entry name" value="AB_hydrolase_fold"/>
</dbReference>
<dbReference type="Gene3D" id="3.40.50.1820">
    <property type="entry name" value="alpha/beta hydrolase"/>
    <property type="match status" value="2"/>
</dbReference>
<accession>A0A202B619</accession>
<dbReference type="GO" id="GO:0008610">
    <property type="term" value="P:lipid biosynthetic process"/>
    <property type="evidence" value="ECO:0007669"/>
    <property type="project" value="TreeGrafter"/>
</dbReference>
<dbReference type="Pfam" id="PF00975">
    <property type="entry name" value="Thioesterase"/>
    <property type="match status" value="2"/>
</dbReference>
<evidence type="ECO:0000313" key="5">
    <source>
        <dbReference type="Proteomes" id="UP000196342"/>
    </source>
</evidence>
<keyword evidence="2" id="KW-0378">Hydrolase</keyword>
<name>A0A202B619_CHRVL</name>
<evidence type="ECO:0000256" key="1">
    <source>
        <dbReference type="ARBA" id="ARBA00007169"/>
    </source>
</evidence>
<dbReference type="SMART" id="SM00824">
    <property type="entry name" value="PKS_TE"/>
    <property type="match status" value="1"/>
</dbReference>
<comment type="caution">
    <text evidence="4">The sequence shown here is derived from an EMBL/GenBank/DDBJ whole genome shotgun (WGS) entry which is preliminary data.</text>
</comment>
<evidence type="ECO:0000313" key="4">
    <source>
        <dbReference type="EMBL" id="OVE46865.1"/>
    </source>
</evidence>
<comment type="similarity">
    <text evidence="1">Belongs to the thioesterase family.</text>
</comment>
<dbReference type="EMBL" id="NHOO01000015">
    <property type="protein sequence ID" value="OVE46865.1"/>
    <property type="molecule type" value="Genomic_DNA"/>
</dbReference>
<dbReference type="PANTHER" id="PTHR11487:SF0">
    <property type="entry name" value="S-ACYL FATTY ACID SYNTHASE THIOESTERASE, MEDIUM CHAIN"/>
    <property type="match status" value="1"/>
</dbReference>
<dbReference type="GO" id="GO:0016787">
    <property type="term" value="F:hydrolase activity"/>
    <property type="evidence" value="ECO:0007669"/>
    <property type="project" value="UniProtKB-KW"/>
</dbReference>
<keyword evidence="5" id="KW-1185">Reference proteome</keyword>
<dbReference type="InterPro" id="IPR012223">
    <property type="entry name" value="TEII"/>
</dbReference>
<reference evidence="4 5" key="1">
    <citation type="submission" date="2017-05" db="EMBL/GenBank/DDBJ databases">
        <title>Chromobacterium violaceum GHPS1 isolated from Hydrocarbon polluted soil in French Guiana display an awesome secondary metabolite arsenal and a battery of drug and heavy-metal-resistance and detoxification of xenobiotics proteins.</title>
        <authorList>
            <person name="Belbahri L."/>
        </authorList>
    </citation>
    <scope>NUCLEOTIDE SEQUENCE [LARGE SCALE GENOMIC DNA]</scope>
    <source>
        <strain evidence="4 5">GHPS1</strain>
    </source>
</reference>
<evidence type="ECO:0000259" key="3">
    <source>
        <dbReference type="SMART" id="SM00824"/>
    </source>
</evidence>
<dbReference type="AlphaFoldDB" id="A0A202B619"/>
<sequence>MTVKRWMVQDSVGSGAALASLEGEETGRLWLAAQPEHGFQTLQGLAYALAREVRRLQPDGPYRLAGKGVLGALAYEVGLQLRGMGQTVACVALEGAPAWVRQSEALAVERSQASLPAWLRRCLSSYVPESGDFPLQPTNMPASAEAFWRALGAQASARVPAHQPLVMLRQGRQSLPPLICVPGAGASVVDFFALSSALAYQGSVYGLQPRGLDGRQPPHVTVEDAARSYLDALRANPPGPVHLLGHSFGGWIAHELAAQLQSAGTRVLSLTVLDSRVPNDAPGEYGQREVLSRLIALYQQGCGEPLRLDAAELAELSVEEQRKALHGELLRVGILPSRSSPDILSGVLRTFACALRAGYRPERLYQGPSRLVLVKPSEARSSEEAMSREQWIAGWRRWLPDLVFWEGPGNHITLLRSPQAGHLAAWLDEMLFDMKAVHS</sequence>
<proteinExistence type="inferred from homology"/>
<gene>
    <name evidence="4" type="ORF">CBW21_17110</name>
</gene>